<feature type="domain" description="Dihydroxy-acid/6-phosphogluconate dehydratase N-terminal" evidence="8">
    <location>
        <begin position="40"/>
        <end position="350"/>
    </location>
</feature>
<keyword evidence="11" id="KW-1185">Reference proteome</keyword>
<dbReference type="NCBIfam" id="NF009560">
    <property type="entry name" value="PRK13017.1"/>
    <property type="match status" value="1"/>
</dbReference>
<dbReference type="PANTHER" id="PTHR43183">
    <property type="entry name" value="HYPOTHETICAL DIHYDROXYACID DEHYDRATASE (EUROFUNG)-RELATED"/>
    <property type="match status" value="1"/>
</dbReference>
<evidence type="ECO:0000256" key="3">
    <source>
        <dbReference type="ARBA" id="ARBA00022723"/>
    </source>
</evidence>
<dbReference type="Gene3D" id="3.50.30.80">
    <property type="entry name" value="IlvD/EDD C-terminal domain-like"/>
    <property type="match status" value="1"/>
</dbReference>
<evidence type="ECO:0000256" key="4">
    <source>
        <dbReference type="ARBA" id="ARBA00023004"/>
    </source>
</evidence>
<dbReference type="InterPro" id="IPR020558">
    <property type="entry name" value="DiOHA_6PGluconate_deHydtase_CS"/>
</dbReference>
<dbReference type="GO" id="GO:0051537">
    <property type="term" value="F:2 iron, 2 sulfur cluster binding"/>
    <property type="evidence" value="ECO:0007669"/>
    <property type="project" value="UniProtKB-KW"/>
</dbReference>
<accession>A0A8J7GJ91</accession>
<dbReference type="Proteomes" id="UP000622552">
    <property type="component" value="Unassembled WGS sequence"/>
</dbReference>
<dbReference type="SUPFAM" id="SSF143975">
    <property type="entry name" value="IlvD/EDD N-terminal domain-like"/>
    <property type="match status" value="1"/>
</dbReference>
<dbReference type="GO" id="GO:0009082">
    <property type="term" value="P:branched-chain amino acid biosynthetic process"/>
    <property type="evidence" value="ECO:0007669"/>
    <property type="project" value="UniProtKB-KW"/>
</dbReference>
<evidence type="ECO:0000259" key="8">
    <source>
        <dbReference type="Pfam" id="PF00920"/>
    </source>
</evidence>
<keyword evidence="2" id="KW-0001">2Fe-2S</keyword>
<dbReference type="InterPro" id="IPR056740">
    <property type="entry name" value="ILV_EDD_C"/>
</dbReference>
<keyword evidence="6 10" id="KW-0456">Lyase</keyword>
<reference evidence="10" key="1">
    <citation type="submission" date="2020-11" db="EMBL/GenBank/DDBJ databases">
        <title>Sequencing the genomes of 1000 actinobacteria strains.</title>
        <authorList>
            <person name="Klenk H.-P."/>
        </authorList>
    </citation>
    <scope>NUCLEOTIDE SEQUENCE</scope>
    <source>
        <strain evidence="10">DSM 45356</strain>
    </source>
</reference>
<keyword evidence="5" id="KW-0411">Iron-sulfur</keyword>
<gene>
    <name evidence="10" type="ORF">IW245_003839</name>
</gene>
<feature type="domain" description="Dihydroxy-acid/6-phosphogluconate dehydratase C-terminal" evidence="9">
    <location>
        <begin position="359"/>
        <end position="552"/>
    </location>
</feature>
<dbReference type="PROSITE" id="PS00886">
    <property type="entry name" value="ILVD_EDD_1"/>
    <property type="match status" value="1"/>
</dbReference>
<dbReference type="InterPro" id="IPR000581">
    <property type="entry name" value="ILV_EDD_N"/>
</dbReference>
<evidence type="ECO:0000256" key="7">
    <source>
        <dbReference type="ARBA" id="ARBA00023304"/>
    </source>
</evidence>
<dbReference type="InterPro" id="IPR042096">
    <property type="entry name" value="Dihydro-acid_dehy_C"/>
</dbReference>
<dbReference type="Pfam" id="PF00920">
    <property type="entry name" value="ILVD_EDD_N"/>
    <property type="match status" value="1"/>
</dbReference>
<evidence type="ECO:0000259" key="9">
    <source>
        <dbReference type="Pfam" id="PF24877"/>
    </source>
</evidence>
<evidence type="ECO:0000313" key="11">
    <source>
        <dbReference type="Proteomes" id="UP000622552"/>
    </source>
</evidence>
<dbReference type="RefSeq" id="WP_197004489.1">
    <property type="nucleotide sequence ID" value="NZ_BONS01000024.1"/>
</dbReference>
<dbReference type="InterPro" id="IPR037237">
    <property type="entry name" value="IlvD/EDD_N"/>
</dbReference>
<evidence type="ECO:0000313" key="10">
    <source>
        <dbReference type="EMBL" id="MBG6137645.1"/>
    </source>
</evidence>
<evidence type="ECO:0000256" key="5">
    <source>
        <dbReference type="ARBA" id="ARBA00023014"/>
    </source>
</evidence>
<keyword evidence="4" id="KW-0408">Iron</keyword>
<dbReference type="AlphaFoldDB" id="A0A8J7GJ91"/>
<proteinExistence type="inferred from homology"/>
<comment type="similarity">
    <text evidence="1">Belongs to the IlvD/Edd family.</text>
</comment>
<dbReference type="NCBIfam" id="NF009559">
    <property type="entry name" value="PRK13016.1"/>
    <property type="match status" value="1"/>
</dbReference>
<dbReference type="PANTHER" id="PTHR43183:SF2">
    <property type="entry name" value="DIHYDROXY-ACID DEHYDRATASE"/>
    <property type="match status" value="1"/>
</dbReference>
<dbReference type="GO" id="GO:0046872">
    <property type="term" value="F:metal ion binding"/>
    <property type="evidence" value="ECO:0007669"/>
    <property type="project" value="UniProtKB-KW"/>
</dbReference>
<dbReference type="NCBIfam" id="NF004784">
    <property type="entry name" value="PRK06131.1"/>
    <property type="match status" value="1"/>
</dbReference>
<protein>
    <submittedName>
        <fullName evidence="10">Dihydroxy-acid dehydratase</fullName>
        <ecNumber evidence="10">4.2.1.9</ecNumber>
    </submittedName>
</protein>
<evidence type="ECO:0000256" key="2">
    <source>
        <dbReference type="ARBA" id="ARBA00022714"/>
    </source>
</evidence>
<keyword evidence="3" id="KW-0479">Metal-binding</keyword>
<dbReference type="FunFam" id="3.50.30.80:FF:000001">
    <property type="entry name" value="Dihydroxy-acid dehydratase"/>
    <property type="match status" value="1"/>
</dbReference>
<dbReference type="GO" id="GO:0004160">
    <property type="term" value="F:dihydroxy-acid dehydratase activity"/>
    <property type="evidence" value="ECO:0007669"/>
    <property type="project" value="UniProtKB-EC"/>
</dbReference>
<keyword evidence="7" id="KW-0100">Branched-chain amino acid biosynthesis</keyword>
<organism evidence="10 11">
    <name type="scientific">Longispora fulva</name>
    <dbReference type="NCBI Taxonomy" id="619741"/>
    <lineage>
        <taxon>Bacteria</taxon>
        <taxon>Bacillati</taxon>
        <taxon>Actinomycetota</taxon>
        <taxon>Actinomycetes</taxon>
        <taxon>Micromonosporales</taxon>
        <taxon>Micromonosporaceae</taxon>
        <taxon>Longispora</taxon>
    </lineage>
</organism>
<dbReference type="Pfam" id="PF24877">
    <property type="entry name" value="ILV_EDD_C"/>
    <property type="match status" value="1"/>
</dbReference>
<dbReference type="InterPro" id="IPR052352">
    <property type="entry name" value="Sugar_Degrad_Dehydratases"/>
</dbReference>
<evidence type="ECO:0000256" key="6">
    <source>
        <dbReference type="ARBA" id="ARBA00023239"/>
    </source>
</evidence>
<dbReference type="EC" id="4.2.1.9" evidence="10"/>
<evidence type="ECO:0000256" key="1">
    <source>
        <dbReference type="ARBA" id="ARBA00006486"/>
    </source>
</evidence>
<dbReference type="SUPFAM" id="SSF52016">
    <property type="entry name" value="LeuD/IlvD-like"/>
    <property type="match status" value="1"/>
</dbReference>
<comment type="caution">
    <text evidence="10">The sequence shown here is derived from an EMBL/GenBank/DDBJ whole genome shotgun (WGS) entry which is preliminary data.</text>
</comment>
<name>A0A8J7GJ91_9ACTN</name>
<dbReference type="EMBL" id="JADOUF010000001">
    <property type="protein sequence ID" value="MBG6137645.1"/>
    <property type="molecule type" value="Genomic_DNA"/>
</dbReference>
<keyword evidence="7" id="KW-0028">Amino-acid biosynthesis</keyword>
<sequence length="569" mass="60729">MLLPEELRSHRWYGSDGVRAFSHRSRTRQLGIGAAEHQGKPVIAVINTWSELNPCHAHLRDRAEAVKRGVWQAGGYPVELPAGAIAGETFTKPTAMLYRNLLAMETEELLRSYPVDGAVLLGGCDKSVPALLMGAASMDVPAIVVPAGPMLRGHWRGETLGSGSDMWRYWDDRRAGQLGDDAWAELEEGIARSAGTCMTMGTASTMTAVAEVLGMTLPGASSIPAVDSAHSRMAAASGRRIVELVWHDVRPSHILTPAAYADAVTVVIALGGSTNALIHLVAMAGRSGVPVSLEDFDLASRRVPVLADIRPSGRHLMEDFYYAGGLPGLLSRIPDLLHPKRITVGGGGLATGLVHDDAVIRPRDNPVSADGGLAVLRGNLAPRGAVIKHLAAEPRLHRHTGPALVFDGYADLRRRIDDPDLPVTADTVLVLRGVGPRGGPGMPEYGMLPIPDKLLKQGVRDMLRISDARMSGTSYGACVLHVAPESHIGGPLAVVRDGDPITVDVPDRRLELGIPDDELVARRAEWTPPAPVYPRGYGRLFDAHVSQADEGCDFDFLAAPGRIPEPEAG</sequence>